<dbReference type="InterPro" id="IPR010766">
    <property type="entry name" value="DRTGG"/>
</dbReference>
<sequence>MEPVYITGHRNPDTDSIVAAISYAILKNALGERAYTAARIGEISDQTHVVLEKFEFDPPPILYNVRTQVSDLNYDTPPILSAAVSVYHAWQTIASGSANVPVLPVTDEEGHLFGMLTPEEIASYDMRLINSNRLDGVPLFNLLACLDGQLLSPQSEQNEFFGDLILALPKHAGLPELPEGCIVICGNQPDVISAALESEVGCLIVCESEVDRTLVEGCKKTCVISTPYDAYAASRLVFLAIPVSRICRQDNLVSFHLNDYVDDVREATLKSRFRSYPILDDSDCVVGTLSRFHLLRPNRKRVVLVDHNELSQSIPGLEQAEIVEIIDHHRLADVQTGAPVYVRNEPVGSTCTIITNMFFERGVMPSKKLAGLLAAAIVSDTIMFKSPTSTAVDRAMAERMAKIAGLSLEALGREIFSISAAGNHKLDDLYFADFKQFQFSGHTLGISQITSADSEEFLSKKDGFLSLMQKELDNRGYDMMLLMLTDVLKEGTLLLAVGDVESVEHAFNVSFKSNTAYLPGVISRKKQIVPALSLLWG</sequence>
<dbReference type="GO" id="GO:0004427">
    <property type="term" value="F:inorganic diphosphate phosphatase activity"/>
    <property type="evidence" value="ECO:0007669"/>
    <property type="project" value="UniProtKB-EC"/>
</dbReference>
<reference evidence="9" key="1">
    <citation type="submission" date="2019-08" db="EMBL/GenBank/DDBJ databases">
        <authorList>
            <person name="Kucharzyk K."/>
            <person name="Murdoch R.W."/>
            <person name="Higgins S."/>
            <person name="Loffler F."/>
        </authorList>
    </citation>
    <scope>NUCLEOTIDE SEQUENCE</scope>
</reference>
<dbReference type="InterPro" id="IPR000644">
    <property type="entry name" value="CBS_dom"/>
</dbReference>
<evidence type="ECO:0000256" key="1">
    <source>
        <dbReference type="ARBA" id="ARBA00001936"/>
    </source>
</evidence>
<dbReference type="Gene3D" id="3.10.310.20">
    <property type="entry name" value="DHHA2 domain"/>
    <property type="match status" value="1"/>
</dbReference>
<dbReference type="InterPro" id="IPR038222">
    <property type="entry name" value="DHHA2_dom_sf"/>
</dbReference>
<comment type="cofactor">
    <cofactor evidence="1">
        <name>Mn(2+)</name>
        <dbReference type="ChEBI" id="CHEBI:29035"/>
    </cofactor>
</comment>
<dbReference type="InterPro" id="IPR028979">
    <property type="entry name" value="Ser_kin/Pase_Hpr-like_N_sf"/>
</dbReference>
<dbReference type="Pfam" id="PF00571">
    <property type="entry name" value="CBS"/>
    <property type="match status" value="1"/>
</dbReference>
<evidence type="ECO:0000256" key="4">
    <source>
        <dbReference type="ARBA" id="ARBA00022801"/>
    </source>
</evidence>
<accession>A0A644WJ64</accession>
<dbReference type="PROSITE" id="PS51371">
    <property type="entry name" value="CBS"/>
    <property type="match status" value="1"/>
</dbReference>
<dbReference type="EC" id="3.6.1.1" evidence="2"/>
<evidence type="ECO:0000256" key="3">
    <source>
        <dbReference type="ARBA" id="ARBA00022723"/>
    </source>
</evidence>
<protein>
    <recommendedName>
        <fullName evidence="2">inorganic diphosphatase</fullName>
        <ecNumber evidence="2">3.6.1.1</ecNumber>
    </recommendedName>
    <alternativeName>
        <fullName evidence="6">Pyrophosphate phospho-hydrolase</fullName>
    </alternativeName>
</protein>
<name>A0A644WJ64_9ZZZZ</name>
<dbReference type="Gene3D" id="3.40.1390.20">
    <property type="entry name" value="HprK N-terminal domain-like"/>
    <property type="match status" value="1"/>
</dbReference>
<dbReference type="FunFam" id="3.90.1640.10:FF:000001">
    <property type="entry name" value="Probable manganese-dependent inorganic pyrophosphatase"/>
    <property type="match status" value="1"/>
</dbReference>
<comment type="catalytic activity">
    <reaction evidence="7">
        <text>diphosphate + H2O = 2 phosphate + H(+)</text>
        <dbReference type="Rhea" id="RHEA:24576"/>
        <dbReference type="ChEBI" id="CHEBI:15377"/>
        <dbReference type="ChEBI" id="CHEBI:15378"/>
        <dbReference type="ChEBI" id="CHEBI:33019"/>
        <dbReference type="ChEBI" id="CHEBI:43474"/>
        <dbReference type="EC" id="3.6.1.1"/>
    </reaction>
</comment>
<dbReference type="SMART" id="SM01131">
    <property type="entry name" value="DHHA2"/>
    <property type="match status" value="1"/>
</dbReference>
<dbReference type="PANTHER" id="PTHR12112:SF22">
    <property type="entry name" value="MANGANESE-DEPENDENT INORGANIC PYROPHOSPHATASE-RELATED"/>
    <property type="match status" value="1"/>
</dbReference>
<feature type="domain" description="CBS" evidence="8">
    <location>
        <begin position="72"/>
        <end position="134"/>
    </location>
</feature>
<gene>
    <name evidence="9" type="ORF">SDC9_49795</name>
</gene>
<keyword evidence="3" id="KW-0479">Metal-binding</keyword>
<evidence type="ECO:0000256" key="2">
    <source>
        <dbReference type="ARBA" id="ARBA00012146"/>
    </source>
</evidence>
<dbReference type="EMBL" id="VSSQ01000961">
    <property type="protein sequence ID" value="MPM03528.1"/>
    <property type="molecule type" value="Genomic_DNA"/>
</dbReference>
<dbReference type="InterPro" id="IPR046342">
    <property type="entry name" value="CBS_dom_sf"/>
</dbReference>
<dbReference type="InterPro" id="IPR001667">
    <property type="entry name" value="DDH_dom"/>
</dbReference>
<evidence type="ECO:0000256" key="5">
    <source>
        <dbReference type="ARBA" id="ARBA00023211"/>
    </source>
</evidence>
<dbReference type="SUPFAM" id="SSF54631">
    <property type="entry name" value="CBS-domain pair"/>
    <property type="match status" value="1"/>
</dbReference>
<evidence type="ECO:0000256" key="6">
    <source>
        <dbReference type="ARBA" id="ARBA00032535"/>
    </source>
</evidence>
<dbReference type="SUPFAM" id="SSF64182">
    <property type="entry name" value="DHH phosphoesterases"/>
    <property type="match status" value="1"/>
</dbReference>
<dbReference type="NCBIfam" id="NF011443">
    <property type="entry name" value="PRK14869.1-5"/>
    <property type="match status" value="1"/>
</dbReference>
<proteinExistence type="predicted"/>
<evidence type="ECO:0000259" key="8">
    <source>
        <dbReference type="PROSITE" id="PS51371"/>
    </source>
</evidence>
<comment type="caution">
    <text evidence="9">The sequence shown here is derived from an EMBL/GenBank/DDBJ whole genome shotgun (WGS) entry which is preliminary data.</text>
</comment>
<organism evidence="9">
    <name type="scientific">bioreactor metagenome</name>
    <dbReference type="NCBI Taxonomy" id="1076179"/>
    <lineage>
        <taxon>unclassified sequences</taxon>
        <taxon>metagenomes</taxon>
        <taxon>ecological metagenomes</taxon>
    </lineage>
</organism>
<dbReference type="Pfam" id="PF07085">
    <property type="entry name" value="DRTGG"/>
    <property type="match status" value="1"/>
</dbReference>
<keyword evidence="5" id="KW-0464">Manganese</keyword>
<evidence type="ECO:0000256" key="7">
    <source>
        <dbReference type="ARBA" id="ARBA00047820"/>
    </source>
</evidence>
<dbReference type="InterPro" id="IPR038763">
    <property type="entry name" value="DHH_sf"/>
</dbReference>
<dbReference type="GO" id="GO:0046872">
    <property type="term" value="F:metal ion binding"/>
    <property type="evidence" value="ECO:0007669"/>
    <property type="project" value="UniProtKB-KW"/>
</dbReference>
<dbReference type="Pfam" id="PF01368">
    <property type="entry name" value="DHH"/>
    <property type="match status" value="1"/>
</dbReference>
<dbReference type="InterPro" id="IPR004097">
    <property type="entry name" value="DHHA2"/>
</dbReference>
<dbReference type="Pfam" id="PF02833">
    <property type="entry name" value="DHHA2"/>
    <property type="match status" value="1"/>
</dbReference>
<keyword evidence="4 9" id="KW-0378">Hydrolase</keyword>
<dbReference type="AlphaFoldDB" id="A0A644WJ64"/>
<dbReference type="PANTHER" id="PTHR12112">
    <property type="entry name" value="BNIP - RELATED"/>
    <property type="match status" value="1"/>
</dbReference>
<evidence type="ECO:0000313" key="9">
    <source>
        <dbReference type="EMBL" id="MPM03528.1"/>
    </source>
</evidence>
<dbReference type="SUPFAM" id="SSF75138">
    <property type="entry name" value="HprK N-terminal domain-like"/>
    <property type="match status" value="1"/>
</dbReference>
<dbReference type="Gene3D" id="3.90.1640.10">
    <property type="entry name" value="inorganic pyrophosphatase (n-terminal core)"/>
    <property type="match status" value="2"/>
</dbReference>
<dbReference type="GO" id="GO:0005737">
    <property type="term" value="C:cytoplasm"/>
    <property type="evidence" value="ECO:0007669"/>
    <property type="project" value="InterPro"/>
</dbReference>